<dbReference type="Gene3D" id="3.30.390.50">
    <property type="entry name" value="CO dehydrogenase flavoprotein, C-terminal domain"/>
    <property type="match status" value="1"/>
</dbReference>
<keyword evidence="3" id="KW-0560">Oxidoreductase</keyword>
<dbReference type="InterPro" id="IPR051312">
    <property type="entry name" value="Diverse_Substr_Oxidored"/>
</dbReference>
<feature type="domain" description="FAD-binding PCMH-type" evidence="4">
    <location>
        <begin position="1"/>
        <end position="169"/>
    </location>
</feature>
<dbReference type="InterPro" id="IPR005107">
    <property type="entry name" value="CO_DH_flav_C"/>
</dbReference>
<dbReference type="Pfam" id="PF03450">
    <property type="entry name" value="CO_deh_flav_C"/>
    <property type="match status" value="1"/>
</dbReference>
<dbReference type="InterPro" id="IPR036318">
    <property type="entry name" value="FAD-bd_PCMH-like_sf"/>
</dbReference>
<evidence type="ECO:0000256" key="3">
    <source>
        <dbReference type="ARBA" id="ARBA00023002"/>
    </source>
</evidence>
<sequence length="283" mass="30652">MTFPRSVDEALNDLAAAGPDAIPVAGATWVMRSPLRHEVMAPVYVALSGIEGFQRIDVTDEAVSIGPLATHDALAQKLPPNPDLKALKRASARSANPGVRRIATIGGNICTAAFAASDFAPALLSLDAQIEVRDKAGLEWLPVLAFLESRKSRELPWLVTRIIVPRTVRLSAHERLPMRKAGDYPCAIASVSIAVDDRGRIHDARIGVGAVEAAPRRWQNLEQALEGQPVDPALTETAARDLIADFTGRDAVDAPGWYRTSVLPVLLRRAFETIRTDYETRAS</sequence>
<dbReference type="SMART" id="SM01092">
    <property type="entry name" value="CO_deh_flav_C"/>
    <property type="match status" value="1"/>
</dbReference>
<evidence type="ECO:0000256" key="2">
    <source>
        <dbReference type="ARBA" id="ARBA00022827"/>
    </source>
</evidence>
<dbReference type="RefSeq" id="WP_256114841.1">
    <property type="nucleotide sequence ID" value="NZ_WHSB02000001.1"/>
</dbReference>
<dbReference type="SUPFAM" id="SSF55447">
    <property type="entry name" value="CO dehydrogenase flavoprotein C-terminal domain-like"/>
    <property type="match status" value="1"/>
</dbReference>
<dbReference type="InterPro" id="IPR016169">
    <property type="entry name" value="FAD-bd_PCMH_sub2"/>
</dbReference>
<dbReference type="InterPro" id="IPR002346">
    <property type="entry name" value="Mopterin_DH_FAD-bd"/>
</dbReference>
<dbReference type="SUPFAM" id="SSF56176">
    <property type="entry name" value="FAD-binding/transporter-associated domain-like"/>
    <property type="match status" value="1"/>
</dbReference>
<name>A0ABT1R0R4_9HYPH</name>
<dbReference type="PROSITE" id="PS51387">
    <property type="entry name" value="FAD_PCMH"/>
    <property type="match status" value="1"/>
</dbReference>
<dbReference type="Pfam" id="PF00941">
    <property type="entry name" value="FAD_binding_5"/>
    <property type="match status" value="1"/>
</dbReference>
<gene>
    <name evidence="5" type="ORF">GB927_001890</name>
</gene>
<comment type="caution">
    <text evidence="5">The sequence shown here is derived from an EMBL/GenBank/DDBJ whole genome shotgun (WGS) entry which is preliminary data.</text>
</comment>
<keyword evidence="2" id="KW-0274">FAD</keyword>
<organism evidence="5 6">
    <name type="scientific">Shinella lacus</name>
    <dbReference type="NCBI Taxonomy" id="2654216"/>
    <lineage>
        <taxon>Bacteria</taxon>
        <taxon>Pseudomonadati</taxon>
        <taxon>Pseudomonadota</taxon>
        <taxon>Alphaproteobacteria</taxon>
        <taxon>Hyphomicrobiales</taxon>
        <taxon>Rhizobiaceae</taxon>
        <taxon>Shinella</taxon>
    </lineage>
</organism>
<evidence type="ECO:0000256" key="1">
    <source>
        <dbReference type="ARBA" id="ARBA00022630"/>
    </source>
</evidence>
<dbReference type="PANTHER" id="PTHR42659">
    <property type="entry name" value="XANTHINE DEHYDROGENASE SUBUNIT C-RELATED"/>
    <property type="match status" value="1"/>
</dbReference>
<dbReference type="Proteomes" id="UP000996601">
    <property type="component" value="Unassembled WGS sequence"/>
</dbReference>
<keyword evidence="1" id="KW-0285">Flavoprotein</keyword>
<dbReference type="PANTHER" id="PTHR42659:SF2">
    <property type="entry name" value="XANTHINE DEHYDROGENASE SUBUNIT C-RELATED"/>
    <property type="match status" value="1"/>
</dbReference>
<dbReference type="EMBL" id="WHSB02000001">
    <property type="protein sequence ID" value="MCQ4628767.1"/>
    <property type="molecule type" value="Genomic_DNA"/>
</dbReference>
<evidence type="ECO:0000259" key="4">
    <source>
        <dbReference type="PROSITE" id="PS51387"/>
    </source>
</evidence>
<keyword evidence="6" id="KW-1185">Reference proteome</keyword>
<evidence type="ECO:0000313" key="5">
    <source>
        <dbReference type="EMBL" id="MCQ4628767.1"/>
    </source>
</evidence>
<proteinExistence type="predicted"/>
<reference evidence="5" key="1">
    <citation type="submission" date="2021-07" db="EMBL/GenBank/DDBJ databases">
        <title>Shinella sp. nov., a novel member of the genus Shinella from water.</title>
        <authorList>
            <person name="Deng Y."/>
        </authorList>
    </citation>
    <scope>NUCLEOTIDE SEQUENCE</scope>
    <source>
        <strain evidence="5">CPCC 100929</strain>
    </source>
</reference>
<evidence type="ECO:0000313" key="6">
    <source>
        <dbReference type="Proteomes" id="UP000996601"/>
    </source>
</evidence>
<dbReference type="Gene3D" id="3.30.465.10">
    <property type="match status" value="1"/>
</dbReference>
<accession>A0ABT1R0R4</accession>
<protein>
    <submittedName>
        <fullName evidence="5">FAD binding domain-containing protein</fullName>
    </submittedName>
</protein>
<dbReference type="InterPro" id="IPR036683">
    <property type="entry name" value="CO_DH_flav_C_dom_sf"/>
</dbReference>
<dbReference type="InterPro" id="IPR016166">
    <property type="entry name" value="FAD-bd_PCMH"/>
</dbReference>